<reference evidence="1 2" key="1">
    <citation type="submission" date="2018-08" db="EMBL/GenBank/DDBJ databases">
        <title>A genome reference for cultivated species of the human gut microbiota.</title>
        <authorList>
            <person name="Zou Y."/>
            <person name="Xue W."/>
            <person name="Luo G."/>
        </authorList>
    </citation>
    <scope>NUCLEOTIDE SEQUENCE [LARGE SCALE GENOMIC DNA]</scope>
    <source>
        <strain evidence="1 2">AF33-12</strain>
    </source>
</reference>
<organism evidence="1 2">
    <name type="scientific">Mediterraneibacter gnavus</name>
    <name type="common">Ruminococcus gnavus</name>
    <dbReference type="NCBI Taxonomy" id="33038"/>
    <lineage>
        <taxon>Bacteria</taxon>
        <taxon>Bacillati</taxon>
        <taxon>Bacillota</taxon>
        <taxon>Clostridia</taxon>
        <taxon>Lachnospirales</taxon>
        <taxon>Lachnospiraceae</taxon>
        <taxon>Mediterraneibacter</taxon>
    </lineage>
</organism>
<dbReference type="AlphaFoldDB" id="A0A415S7G8"/>
<accession>A0A415S7G8</accession>
<gene>
    <name evidence="1" type="ORF">DWZ50_13125</name>
</gene>
<dbReference type="RefSeq" id="WP_118444953.1">
    <property type="nucleotide sequence ID" value="NZ_QRQE01000034.1"/>
</dbReference>
<evidence type="ECO:0000313" key="2">
    <source>
        <dbReference type="Proteomes" id="UP000285610"/>
    </source>
</evidence>
<comment type="caution">
    <text evidence="1">The sequence shown here is derived from an EMBL/GenBank/DDBJ whole genome shotgun (WGS) entry which is preliminary data.</text>
</comment>
<protein>
    <submittedName>
        <fullName evidence="1">Uncharacterized protein</fullName>
    </submittedName>
</protein>
<evidence type="ECO:0000313" key="1">
    <source>
        <dbReference type="EMBL" id="RHM72998.1"/>
    </source>
</evidence>
<proteinExistence type="predicted"/>
<sequence>MDDYLGSLKSLITRGMFRAITAHKEIFRDNPNISIALAYLNSATSYFASAEALYYSNPETCENIFLADVFHCFSVFEKEFLDNVRTNHSHQWTDVEFQRLRDSFMSSPFRFKDEKLFS</sequence>
<dbReference type="Proteomes" id="UP000285610">
    <property type="component" value="Unassembled WGS sequence"/>
</dbReference>
<dbReference type="EMBL" id="QRQE01000034">
    <property type="protein sequence ID" value="RHM72998.1"/>
    <property type="molecule type" value="Genomic_DNA"/>
</dbReference>
<name>A0A415S7G8_MEDGN</name>